<reference evidence="5" key="3">
    <citation type="submission" date="2025-09" db="UniProtKB">
        <authorList>
            <consortium name="Ensembl"/>
        </authorList>
    </citation>
    <scope>IDENTIFICATION</scope>
</reference>
<keyword evidence="6" id="KW-1185">Reference proteome</keyword>
<feature type="chain" id="PRO_5025404742" evidence="3">
    <location>
        <begin position="24"/>
        <end position="383"/>
    </location>
</feature>
<feature type="domain" description="Ig-like" evidence="4">
    <location>
        <begin position="147"/>
        <end position="237"/>
    </location>
</feature>
<keyword evidence="2" id="KW-0812">Transmembrane</keyword>
<gene>
    <name evidence="5" type="primary">LOC115396859</name>
</gene>
<dbReference type="InterPro" id="IPR003599">
    <property type="entry name" value="Ig_sub"/>
</dbReference>
<evidence type="ECO:0000259" key="4">
    <source>
        <dbReference type="PROSITE" id="PS50835"/>
    </source>
</evidence>
<dbReference type="OrthoDB" id="10039395at2759"/>
<dbReference type="OMA" id="CIAVMKK"/>
<keyword evidence="2" id="KW-1133">Transmembrane helix</keyword>
<dbReference type="GeneID" id="115396859"/>
<name>A0A672FYD6_SALFA</name>
<feature type="region of interest" description="Disordered" evidence="1">
    <location>
        <begin position="298"/>
        <end position="337"/>
    </location>
</feature>
<feature type="signal peptide" evidence="3">
    <location>
        <begin position="1"/>
        <end position="23"/>
    </location>
</feature>
<keyword evidence="3" id="KW-0732">Signal</keyword>
<accession>A0A672FYD6</accession>
<dbReference type="InParanoid" id="A0A672FYD6"/>
<dbReference type="InterPro" id="IPR013783">
    <property type="entry name" value="Ig-like_fold"/>
</dbReference>
<sequence length="383" mass="43156">MNKEGRLEILCLLLVAIYSPVLSGKSQNYFLDSLDALVSSCVVVPCTFSLPGGNLPASRLRTTWHVEGKQEDYIYHEDESRVQDNFKGRTRLLGDPGQNNCTLEITEIKNHDNGPFCFRIEVASPPDADKSAHGCVKMKMLPAPPDPELTQSPSADEGQPFTVTCTVPHTCPSHAPKLTWEQTVTAPQVTERQKDIRFGNWEVESTLVFIPEEKDDHTDITCTALFNGKKTTSKTMRLYVKRAVNYKYIIIPTAVGVGTAVIFGLLCVFMMKKYKKRIAELQNQEGSVWNRMSRLSRRFRSDRRGPSPSDQRGAIWSRFSRRPKEHTVHPPNNAYSGACAEQKLNKPRFPSPKSQPKSCNYMEDTDGDDDYMNTADLNIYGNI</sequence>
<proteinExistence type="predicted"/>
<dbReference type="PANTHER" id="PTHR46484:SF7">
    <property type="entry name" value="MYELIN-ASSOCIATED GLYCOPROTEIN-LIKE-RELATED"/>
    <property type="match status" value="1"/>
</dbReference>
<reference evidence="5" key="2">
    <citation type="submission" date="2025-08" db="UniProtKB">
        <authorList>
            <consortium name="Ensembl"/>
        </authorList>
    </citation>
    <scope>IDENTIFICATION</scope>
</reference>
<organism evidence="5 6">
    <name type="scientific">Salarias fasciatus</name>
    <name type="common">Jewelled blenny</name>
    <name type="synonym">Blennius fasciatus</name>
    <dbReference type="NCBI Taxonomy" id="181472"/>
    <lineage>
        <taxon>Eukaryota</taxon>
        <taxon>Metazoa</taxon>
        <taxon>Chordata</taxon>
        <taxon>Craniata</taxon>
        <taxon>Vertebrata</taxon>
        <taxon>Euteleostomi</taxon>
        <taxon>Actinopterygii</taxon>
        <taxon>Neopterygii</taxon>
        <taxon>Teleostei</taxon>
        <taxon>Neoteleostei</taxon>
        <taxon>Acanthomorphata</taxon>
        <taxon>Ovalentaria</taxon>
        <taxon>Blenniimorphae</taxon>
        <taxon>Blenniiformes</taxon>
        <taxon>Blennioidei</taxon>
        <taxon>Blenniidae</taxon>
        <taxon>Salariinae</taxon>
        <taxon>Salarias</taxon>
    </lineage>
</organism>
<dbReference type="AlphaFoldDB" id="A0A672FYD6"/>
<evidence type="ECO:0000256" key="1">
    <source>
        <dbReference type="SAM" id="MobiDB-lite"/>
    </source>
</evidence>
<evidence type="ECO:0000313" key="5">
    <source>
        <dbReference type="Ensembl" id="ENSSFAP00005011613.1"/>
    </source>
</evidence>
<dbReference type="InterPro" id="IPR007110">
    <property type="entry name" value="Ig-like_dom"/>
</dbReference>
<evidence type="ECO:0000256" key="2">
    <source>
        <dbReference type="SAM" id="Phobius"/>
    </source>
</evidence>
<dbReference type="SUPFAM" id="SSF48726">
    <property type="entry name" value="Immunoglobulin"/>
    <property type="match status" value="2"/>
</dbReference>
<feature type="transmembrane region" description="Helical" evidence="2">
    <location>
        <begin position="248"/>
        <end position="271"/>
    </location>
</feature>
<dbReference type="InterPro" id="IPR036179">
    <property type="entry name" value="Ig-like_dom_sf"/>
</dbReference>
<dbReference type="RefSeq" id="XP_029958787.1">
    <property type="nucleotide sequence ID" value="XM_030102927.1"/>
</dbReference>
<protein>
    <submittedName>
        <fullName evidence="5">Myeloid cell surface antigen CD33-like</fullName>
    </submittedName>
</protein>
<evidence type="ECO:0000313" key="6">
    <source>
        <dbReference type="Proteomes" id="UP000472267"/>
    </source>
</evidence>
<evidence type="ECO:0000256" key="3">
    <source>
        <dbReference type="SAM" id="SignalP"/>
    </source>
</evidence>
<dbReference type="PANTHER" id="PTHR46484">
    <property type="entry name" value="SI:CH211-171H4.5-RELATED"/>
    <property type="match status" value="1"/>
</dbReference>
<dbReference type="SMART" id="SM00409">
    <property type="entry name" value="IG"/>
    <property type="match status" value="2"/>
</dbReference>
<dbReference type="Ensembl" id="ENSSFAT00005012104.1">
    <property type="protein sequence ID" value="ENSSFAP00005011613.1"/>
    <property type="gene ID" value="ENSSFAG00005006480.1"/>
</dbReference>
<dbReference type="Gene3D" id="2.60.40.10">
    <property type="entry name" value="Immunoglobulins"/>
    <property type="match status" value="2"/>
</dbReference>
<dbReference type="PROSITE" id="PS50835">
    <property type="entry name" value="IG_LIKE"/>
    <property type="match status" value="1"/>
</dbReference>
<dbReference type="Proteomes" id="UP000472267">
    <property type="component" value="Chromosome 11"/>
</dbReference>
<keyword evidence="2" id="KW-0472">Membrane</keyword>
<reference evidence="5" key="1">
    <citation type="submission" date="2019-06" db="EMBL/GenBank/DDBJ databases">
        <authorList>
            <consortium name="Wellcome Sanger Institute Data Sharing"/>
        </authorList>
    </citation>
    <scope>NUCLEOTIDE SEQUENCE [LARGE SCALE GENOMIC DNA]</scope>
</reference>